<keyword evidence="2" id="KW-0648">Protein biosynthesis</keyword>
<organism evidence="2 3">
    <name type="scientific">Iris pallida</name>
    <name type="common">Sweet iris</name>
    <dbReference type="NCBI Taxonomy" id="29817"/>
    <lineage>
        <taxon>Eukaryota</taxon>
        <taxon>Viridiplantae</taxon>
        <taxon>Streptophyta</taxon>
        <taxon>Embryophyta</taxon>
        <taxon>Tracheophyta</taxon>
        <taxon>Spermatophyta</taxon>
        <taxon>Magnoliopsida</taxon>
        <taxon>Liliopsida</taxon>
        <taxon>Asparagales</taxon>
        <taxon>Iridaceae</taxon>
        <taxon>Iridoideae</taxon>
        <taxon>Irideae</taxon>
        <taxon>Iris</taxon>
    </lineage>
</organism>
<keyword evidence="3" id="KW-1185">Reference proteome</keyword>
<accession>A0AAX6FCZ5</accession>
<reference evidence="2" key="1">
    <citation type="journal article" date="2023" name="GigaByte">
        <title>Genome assembly of the bearded iris, Iris pallida Lam.</title>
        <authorList>
            <person name="Bruccoleri R.E."/>
            <person name="Oakeley E.J."/>
            <person name="Faust A.M.E."/>
            <person name="Altorfer M."/>
            <person name="Dessus-Babus S."/>
            <person name="Burckhardt D."/>
            <person name="Oertli M."/>
            <person name="Naumann U."/>
            <person name="Petersen F."/>
            <person name="Wong J."/>
        </authorList>
    </citation>
    <scope>NUCLEOTIDE SEQUENCE</scope>
    <source>
        <strain evidence="2">GSM-AAB239-AS_SAM_17_03QT</strain>
    </source>
</reference>
<feature type="region of interest" description="Disordered" evidence="1">
    <location>
        <begin position="1"/>
        <end position="186"/>
    </location>
</feature>
<evidence type="ECO:0000256" key="1">
    <source>
        <dbReference type="SAM" id="MobiDB-lite"/>
    </source>
</evidence>
<reference evidence="2" key="2">
    <citation type="submission" date="2023-04" db="EMBL/GenBank/DDBJ databases">
        <authorList>
            <person name="Bruccoleri R.E."/>
            <person name="Oakeley E.J."/>
            <person name="Faust A.-M."/>
            <person name="Dessus-Babus S."/>
            <person name="Altorfer M."/>
            <person name="Burckhardt D."/>
            <person name="Oertli M."/>
            <person name="Naumann U."/>
            <person name="Petersen F."/>
            <person name="Wong J."/>
        </authorList>
    </citation>
    <scope>NUCLEOTIDE SEQUENCE</scope>
    <source>
        <strain evidence="2">GSM-AAB239-AS_SAM_17_03QT</strain>
        <tissue evidence="2">Leaf</tissue>
    </source>
</reference>
<sequence length="186" mass="19670">MGRHRRVGPRGRARRSRGTRARRCRCGVPGRPLPQLEGSRRRQAEEEEEAGRRPPLRVRRDPLPHVRAPLLAAGPTAAAWGSPPTRCSACPPAPRSAPPRSSRALGSAAASSPTAADPGPDPDPDRGGHTEAGSTRKGAAIPRLGIPTSPRVLTRLTTGPRRRSRSLRTLDRDGTIGTGRSAAAAP</sequence>
<keyword evidence="2" id="KW-0396">Initiation factor</keyword>
<evidence type="ECO:0000313" key="3">
    <source>
        <dbReference type="Proteomes" id="UP001140949"/>
    </source>
</evidence>
<feature type="compositionally biased region" description="Low complexity" evidence="1">
    <location>
        <begin position="65"/>
        <end position="90"/>
    </location>
</feature>
<dbReference type="GO" id="GO:0003743">
    <property type="term" value="F:translation initiation factor activity"/>
    <property type="evidence" value="ECO:0007669"/>
    <property type="project" value="UniProtKB-KW"/>
</dbReference>
<evidence type="ECO:0000313" key="2">
    <source>
        <dbReference type="EMBL" id="KAJ6814232.1"/>
    </source>
</evidence>
<dbReference type="AlphaFoldDB" id="A0AAX6FCZ5"/>
<name>A0AAX6FCZ5_IRIPA</name>
<feature type="compositionally biased region" description="Low complexity" evidence="1">
    <location>
        <begin position="98"/>
        <end position="118"/>
    </location>
</feature>
<comment type="caution">
    <text evidence="2">The sequence shown here is derived from an EMBL/GenBank/DDBJ whole genome shotgun (WGS) entry which is preliminary data.</text>
</comment>
<gene>
    <name evidence="2" type="ORF">M6B38_140545</name>
</gene>
<dbReference type="EMBL" id="JANAVB010029817">
    <property type="protein sequence ID" value="KAJ6814232.1"/>
    <property type="molecule type" value="Genomic_DNA"/>
</dbReference>
<proteinExistence type="predicted"/>
<feature type="compositionally biased region" description="Basic residues" evidence="1">
    <location>
        <begin position="1"/>
        <end position="25"/>
    </location>
</feature>
<feature type="compositionally biased region" description="Low complexity" evidence="1">
    <location>
        <begin position="150"/>
        <end position="159"/>
    </location>
</feature>
<protein>
    <submittedName>
        <fullName evidence="2">Eukaryotic translation initiation factor 4B1</fullName>
    </submittedName>
</protein>
<dbReference type="Proteomes" id="UP001140949">
    <property type="component" value="Unassembled WGS sequence"/>
</dbReference>